<gene>
    <name evidence="7" type="ORF">AZI86_02715</name>
</gene>
<keyword evidence="5" id="KW-0949">S-adenosyl-L-methionine</keyword>
<keyword evidence="1" id="KW-0963">Cytoplasm</keyword>
<reference evidence="7 8" key="1">
    <citation type="submission" date="2016-03" db="EMBL/GenBank/DDBJ databases">
        <authorList>
            <person name="Ploux O."/>
        </authorList>
    </citation>
    <scope>NUCLEOTIDE SEQUENCE [LARGE SCALE GENOMIC DNA]</scope>
    <source>
        <strain evidence="7 8">R0</strain>
    </source>
</reference>
<dbReference type="InterPro" id="IPR035996">
    <property type="entry name" value="4pyrrol_Methylase_sf"/>
</dbReference>
<dbReference type="InterPro" id="IPR000878">
    <property type="entry name" value="4pyrrol_Mease"/>
</dbReference>
<dbReference type="AlphaFoldDB" id="A0A150WNM7"/>
<evidence type="ECO:0000256" key="3">
    <source>
        <dbReference type="ARBA" id="ARBA00022603"/>
    </source>
</evidence>
<accession>A0A150WNM7</accession>
<dbReference type="PANTHER" id="PTHR46111">
    <property type="entry name" value="RIBOSOMAL RNA SMALL SUBUNIT METHYLTRANSFERASE I"/>
    <property type="match status" value="1"/>
</dbReference>
<evidence type="ECO:0000256" key="5">
    <source>
        <dbReference type="ARBA" id="ARBA00022691"/>
    </source>
</evidence>
<protein>
    <submittedName>
        <fullName evidence="7">Methyltransferase</fullName>
    </submittedName>
</protein>
<organism evidence="7 8">
    <name type="scientific">Bdellovibrio bacteriovorus</name>
    <dbReference type="NCBI Taxonomy" id="959"/>
    <lineage>
        <taxon>Bacteria</taxon>
        <taxon>Pseudomonadati</taxon>
        <taxon>Bdellovibrionota</taxon>
        <taxon>Bdellovibrionia</taxon>
        <taxon>Bdellovibrionales</taxon>
        <taxon>Pseudobdellovibrionaceae</taxon>
        <taxon>Bdellovibrio</taxon>
    </lineage>
</organism>
<evidence type="ECO:0000313" key="7">
    <source>
        <dbReference type="EMBL" id="KYG65998.1"/>
    </source>
</evidence>
<dbReference type="Gene3D" id="3.30.950.10">
    <property type="entry name" value="Methyltransferase, Cobalt-precorrin-4 Transmethylase, Domain 2"/>
    <property type="match status" value="1"/>
</dbReference>
<evidence type="ECO:0000256" key="1">
    <source>
        <dbReference type="ARBA" id="ARBA00022490"/>
    </source>
</evidence>
<dbReference type="NCBIfam" id="TIGR00096">
    <property type="entry name" value="16S rRNA (cytidine(1402)-2'-O)-methyltransferase"/>
    <property type="match status" value="1"/>
</dbReference>
<keyword evidence="2" id="KW-0698">rRNA processing</keyword>
<keyword evidence="4 7" id="KW-0808">Transferase</keyword>
<evidence type="ECO:0000256" key="2">
    <source>
        <dbReference type="ARBA" id="ARBA00022552"/>
    </source>
</evidence>
<dbReference type="Gene3D" id="3.40.1010.10">
    <property type="entry name" value="Cobalt-precorrin-4 Transmethylase, Domain 1"/>
    <property type="match status" value="1"/>
</dbReference>
<name>A0A150WNM7_BDEBC</name>
<dbReference type="RefSeq" id="WP_061833564.1">
    <property type="nucleotide sequence ID" value="NZ_LUKE01000001.1"/>
</dbReference>
<comment type="caution">
    <text evidence="7">The sequence shown here is derived from an EMBL/GenBank/DDBJ whole genome shotgun (WGS) entry which is preliminary data.</text>
</comment>
<dbReference type="PIRSF" id="PIRSF005917">
    <property type="entry name" value="MTase_YraL"/>
    <property type="match status" value="1"/>
</dbReference>
<dbReference type="GO" id="GO:0008168">
    <property type="term" value="F:methyltransferase activity"/>
    <property type="evidence" value="ECO:0007669"/>
    <property type="project" value="UniProtKB-KW"/>
</dbReference>
<dbReference type="SUPFAM" id="SSF53790">
    <property type="entry name" value="Tetrapyrrole methylase"/>
    <property type="match status" value="1"/>
</dbReference>
<dbReference type="InterPro" id="IPR014776">
    <property type="entry name" value="4pyrrole_Mease_sub2"/>
</dbReference>
<keyword evidence="3 7" id="KW-0489">Methyltransferase</keyword>
<dbReference type="PANTHER" id="PTHR46111:SF1">
    <property type="entry name" value="RIBOSOMAL RNA SMALL SUBUNIT METHYLTRANSFERASE I"/>
    <property type="match status" value="1"/>
</dbReference>
<dbReference type="InterPro" id="IPR008189">
    <property type="entry name" value="rRNA_ssu_MeTfrase_I"/>
</dbReference>
<evidence type="ECO:0000256" key="4">
    <source>
        <dbReference type="ARBA" id="ARBA00022679"/>
    </source>
</evidence>
<dbReference type="Proteomes" id="UP000075320">
    <property type="component" value="Unassembled WGS sequence"/>
</dbReference>
<proteinExistence type="predicted"/>
<dbReference type="EMBL" id="LUKE01000001">
    <property type="protein sequence ID" value="KYG65998.1"/>
    <property type="molecule type" value="Genomic_DNA"/>
</dbReference>
<keyword evidence="8" id="KW-1185">Reference proteome</keyword>
<sequence>MLYVIATPIGDVSEISQRALEILKTCDLVICESTKETSKLLRAHGISGKTYEVLDEHSKPDDKEALAKMCVDKTVALVSDCGTPGFCDPGADVVRLCRQKGIQVKSVLGASALMGLLSLSGQRLDEFVFRGFLPAENESRARALKELTKEKRAIIIMDTPYRLKKTLGDMKDHFANRKFLLTLNLSQEDEKVIEGSIDKIISGNTFDKAEFMLLIYPA</sequence>
<dbReference type="InterPro" id="IPR014777">
    <property type="entry name" value="4pyrrole_Mease_sub1"/>
</dbReference>
<evidence type="ECO:0000313" key="8">
    <source>
        <dbReference type="Proteomes" id="UP000075320"/>
    </source>
</evidence>
<dbReference type="GO" id="GO:0032259">
    <property type="term" value="P:methylation"/>
    <property type="evidence" value="ECO:0007669"/>
    <property type="project" value="UniProtKB-KW"/>
</dbReference>
<dbReference type="Pfam" id="PF00590">
    <property type="entry name" value="TP_methylase"/>
    <property type="match status" value="1"/>
</dbReference>
<dbReference type="GO" id="GO:0006364">
    <property type="term" value="P:rRNA processing"/>
    <property type="evidence" value="ECO:0007669"/>
    <property type="project" value="UniProtKB-KW"/>
</dbReference>
<evidence type="ECO:0000259" key="6">
    <source>
        <dbReference type="Pfam" id="PF00590"/>
    </source>
</evidence>
<dbReference type="OrthoDB" id="9809084at2"/>
<feature type="domain" description="Tetrapyrrole methylase" evidence="6">
    <location>
        <begin position="1"/>
        <end position="200"/>
    </location>
</feature>